<dbReference type="Proteomes" id="UP001497512">
    <property type="component" value="Chromosome 3"/>
</dbReference>
<evidence type="ECO:0000256" key="1">
    <source>
        <dbReference type="SAM" id="MobiDB-lite"/>
    </source>
</evidence>
<dbReference type="EMBL" id="OZ019895">
    <property type="protein sequence ID" value="CAK9219690.1"/>
    <property type="molecule type" value="Genomic_DNA"/>
</dbReference>
<reference evidence="3" key="1">
    <citation type="submission" date="2024-02" db="EMBL/GenBank/DDBJ databases">
        <authorList>
            <consortium name="ELIXIR-Norway"/>
            <consortium name="Elixir Norway"/>
        </authorList>
    </citation>
    <scope>NUCLEOTIDE SEQUENCE</scope>
</reference>
<sequence>MAASGSRKGKQYAAGNYYSPPVSRTSHADDQIQGTHESWLDLRPSTGASSTQQEAAGPTGEGGGASGDYDEWIKLTHPLNSRTQDVELRPEVIADKRPTSSFAAQDRSHPPFMQNPETHRNTSALHHTMGAAAASSPITIRKNTAAAAAAVPPPPPRPPLPKVHIQGGRRKRPSRKVKTTVLEASPADFPRMVQRLTGARAETLAAAAATAGNNLYTRVTTEHLPRPQPYRTTTIGGSNIPVSAAGMMSTSQLPEENYGLQIQYSTAQAAAAAAAAMHSRSTTTAAWDPNLLHTNTTSINYPSSSATHDHRDDINVFTNLQRFMSSTSTTSTAISTLDQQLRPSADDAADDLHQALAVDDSGPTNLQQNIMSPIQLWLQSELPRTQAPPPPPPPP</sequence>
<evidence type="ECO:0000313" key="4">
    <source>
        <dbReference type="Proteomes" id="UP001497512"/>
    </source>
</evidence>
<organism evidence="3 4">
    <name type="scientific">Sphagnum troendelagicum</name>
    <dbReference type="NCBI Taxonomy" id="128251"/>
    <lineage>
        <taxon>Eukaryota</taxon>
        <taxon>Viridiplantae</taxon>
        <taxon>Streptophyta</taxon>
        <taxon>Embryophyta</taxon>
        <taxon>Bryophyta</taxon>
        <taxon>Sphagnophytina</taxon>
        <taxon>Sphagnopsida</taxon>
        <taxon>Sphagnales</taxon>
        <taxon>Sphagnaceae</taxon>
        <taxon>Sphagnum</taxon>
    </lineage>
</organism>
<gene>
    <name evidence="3" type="ORF">CSSPTR1EN2_LOCUS14759</name>
</gene>
<name>A0ABP0UFH9_9BRYO</name>
<feature type="compositionally biased region" description="Basic residues" evidence="1">
    <location>
        <begin position="167"/>
        <end position="176"/>
    </location>
</feature>
<keyword evidence="4" id="KW-1185">Reference proteome</keyword>
<feature type="domain" description="VQ" evidence="2">
    <location>
        <begin position="179"/>
        <end position="200"/>
    </location>
</feature>
<feature type="region of interest" description="Disordered" evidence="1">
    <location>
        <begin position="149"/>
        <end position="176"/>
    </location>
</feature>
<protein>
    <recommendedName>
        <fullName evidence="2">VQ domain-containing protein</fullName>
    </recommendedName>
</protein>
<dbReference type="InterPro" id="IPR008889">
    <property type="entry name" value="VQ"/>
</dbReference>
<accession>A0ABP0UFH9</accession>
<evidence type="ECO:0000313" key="3">
    <source>
        <dbReference type="EMBL" id="CAK9219690.1"/>
    </source>
</evidence>
<evidence type="ECO:0000259" key="2">
    <source>
        <dbReference type="Pfam" id="PF05678"/>
    </source>
</evidence>
<dbReference type="Pfam" id="PF05678">
    <property type="entry name" value="VQ"/>
    <property type="match status" value="1"/>
</dbReference>
<proteinExistence type="predicted"/>
<feature type="compositionally biased region" description="Pro residues" evidence="1">
    <location>
        <begin position="151"/>
        <end position="161"/>
    </location>
</feature>
<feature type="region of interest" description="Disordered" evidence="1">
    <location>
        <begin position="1"/>
        <end position="70"/>
    </location>
</feature>